<feature type="transmembrane region" description="Helical" evidence="6">
    <location>
        <begin position="177"/>
        <end position="196"/>
    </location>
</feature>
<dbReference type="Proteomes" id="UP000803844">
    <property type="component" value="Unassembled WGS sequence"/>
</dbReference>
<sequence>LPITTAGQIILLVISTLGVCLTLSVVSLRFVARYKHRRRWDYSDICIGLAEVFLILVGVDIWVAVTKGGAGLHAVDITAKYGQEPIKIFGMTLWAYQLFLQPLWCLSKLSVLALYASLMPFREMLLAVKTLAVFTGLWCLGGFFSAVFLCSPIAFGWDRSIAGGHCVQMNAFYFSNALINLVLDVIILTIPMPYFYKMRLPLRRKVLVMGLFSLGFITVGVAIARQIIILKMDPEDGTYTVIYAACLATVEAIATITVACLPFLKPLFRPSPSSTRPT</sequence>
<dbReference type="InterPro" id="IPR052337">
    <property type="entry name" value="SAT4-like"/>
</dbReference>
<evidence type="ECO:0000256" key="2">
    <source>
        <dbReference type="ARBA" id="ARBA00022692"/>
    </source>
</evidence>
<feature type="non-terminal residue" evidence="8">
    <location>
        <position position="1"/>
    </location>
</feature>
<accession>A0A9P5CTL6</accession>
<keyword evidence="9" id="KW-1185">Reference proteome</keyword>
<evidence type="ECO:0000256" key="1">
    <source>
        <dbReference type="ARBA" id="ARBA00004141"/>
    </source>
</evidence>
<name>A0A9P5CTL6_CRYP1</name>
<keyword evidence="4 6" id="KW-0472">Membrane</keyword>
<evidence type="ECO:0000256" key="4">
    <source>
        <dbReference type="ARBA" id="ARBA00023136"/>
    </source>
</evidence>
<dbReference type="PANTHER" id="PTHR33048">
    <property type="entry name" value="PTH11-LIKE INTEGRAL MEMBRANE PROTEIN (AFU_ORTHOLOGUE AFUA_5G11245)"/>
    <property type="match status" value="1"/>
</dbReference>
<feature type="transmembrane region" description="Helical" evidence="6">
    <location>
        <begin position="241"/>
        <end position="264"/>
    </location>
</feature>
<comment type="subcellular location">
    <subcellularLocation>
        <location evidence="1">Membrane</location>
        <topology evidence="1">Multi-pass membrane protein</topology>
    </subcellularLocation>
</comment>
<dbReference type="EMBL" id="MU032344">
    <property type="protein sequence ID" value="KAF3770764.1"/>
    <property type="molecule type" value="Genomic_DNA"/>
</dbReference>
<feature type="domain" description="Rhodopsin" evidence="7">
    <location>
        <begin position="28"/>
        <end position="269"/>
    </location>
</feature>
<feature type="transmembrane region" description="Helical" evidence="6">
    <location>
        <begin position="208"/>
        <end position="229"/>
    </location>
</feature>
<dbReference type="GO" id="GO:0016020">
    <property type="term" value="C:membrane"/>
    <property type="evidence" value="ECO:0007669"/>
    <property type="project" value="UniProtKB-SubCell"/>
</dbReference>
<evidence type="ECO:0000259" key="7">
    <source>
        <dbReference type="Pfam" id="PF20684"/>
    </source>
</evidence>
<comment type="similarity">
    <text evidence="5">Belongs to the SAT4 family.</text>
</comment>
<evidence type="ECO:0000313" key="9">
    <source>
        <dbReference type="Proteomes" id="UP000803844"/>
    </source>
</evidence>
<reference evidence="8" key="1">
    <citation type="journal article" date="2020" name="Phytopathology">
        <title>Genome sequence of the chestnut blight fungus Cryphonectria parasitica EP155: A fundamental resource for an archetypical invasive plant pathogen.</title>
        <authorList>
            <person name="Crouch J.A."/>
            <person name="Dawe A."/>
            <person name="Aerts A."/>
            <person name="Barry K."/>
            <person name="Churchill A.C.L."/>
            <person name="Grimwood J."/>
            <person name="Hillman B."/>
            <person name="Milgroom M.G."/>
            <person name="Pangilinan J."/>
            <person name="Smith M."/>
            <person name="Salamov A."/>
            <person name="Schmutz J."/>
            <person name="Yadav J."/>
            <person name="Grigoriev I.V."/>
            <person name="Nuss D."/>
        </authorList>
    </citation>
    <scope>NUCLEOTIDE SEQUENCE</scope>
    <source>
        <strain evidence="8">EP155</strain>
    </source>
</reference>
<proteinExistence type="inferred from homology"/>
<keyword evidence="2 6" id="KW-0812">Transmembrane</keyword>
<dbReference type="RefSeq" id="XP_040781725.1">
    <property type="nucleotide sequence ID" value="XM_040916115.1"/>
</dbReference>
<evidence type="ECO:0000256" key="5">
    <source>
        <dbReference type="ARBA" id="ARBA00038359"/>
    </source>
</evidence>
<dbReference type="InterPro" id="IPR049326">
    <property type="entry name" value="Rhodopsin_dom_fungi"/>
</dbReference>
<organism evidence="8 9">
    <name type="scientific">Cryphonectria parasitica (strain ATCC 38755 / EP155)</name>
    <dbReference type="NCBI Taxonomy" id="660469"/>
    <lineage>
        <taxon>Eukaryota</taxon>
        <taxon>Fungi</taxon>
        <taxon>Dikarya</taxon>
        <taxon>Ascomycota</taxon>
        <taxon>Pezizomycotina</taxon>
        <taxon>Sordariomycetes</taxon>
        <taxon>Sordariomycetidae</taxon>
        <taxon>Diaporthales</taxon>
        <taxon>Cryphonectriaceae</taxon>
        <taxon>Cryphonectria-Endothia species complex</taxon>
        <taxon>Cryphonectria</taxon>
    </lineage>
</organism>
<dbReference type="OrthoDB" id="5329176at2759"/>
<feature type="non-terminal residue" evidence="8">
    <location>
        <position position="278"/>
    </location>
</feature>
<dbReference type="Pfam" id="PF20684">
    <property type="entry name" value="Fung_rhodopsin"/>
    <property type="match status" value="1"/>
</dbReference>
<dbReference type="AlphaFoldDB" id="A0A9P5CTL6"/>
<evidence type="ECO:0000313" key="8">
    <source>
        <dbReference type="EMBL" id="KAF3770764.1"/>
    </source>
</evidence>
<feature type="transmembrane region" description="Helical" evidence="6">
    <location>
        <begin position="99"/>
        <end position="118"/>
    </location>
</feature>
<keyword evidence="3 6" id="KW-1133">Transmembrane helix</keyword>
<dbReference type="GeneID" id="63833244"/>
<protein>
    <recommendedName>
        <fullName evidence="7">Rhodopsin domain-containing protein</fullName>
    </recommendedName>
</protein>
<comment type="caution">
    <text evidence="8">The sequence shown here is derived from an EMBL/GenBank/DDBJ whole genome shotgun (WGS) entry which is preliminary data.</text>
</comment>
<feature type="transmembrane region" description="Helical" evidence="6">
    <location>
        <begin position="130"/>
        <end position="157"/>
    </location>
</feature>
<gene>
    <name evidence="8" type="ORF">M406DRAFT_240199</name>
</gene>
<dbReference type="PANTHER" id="PTHR33048:SF47">
    <property type="entry name" value="INTEGRAL MEMBRANE PROTEIN-RELATED"/>
    <property type="match status" value="1"/>
</dbReference>
<evidence type="ECO:0000256" key="6">
    <source>
        <dbReference type="SAM" id="Phobius"/>
    </source>
</evidence>
<feature type="transmembrane region" description="Helical" evidence="6">
    <location>
        <begin position="44"/>
        <end position="65"/>
    </location>
</feature>
<feature type="transmembrane region" description="Helical" evidence="6">
    <location>
        <begin position="6"/>
        <end position="32"/>
    </location>
</feature>
<evidence type="ECO:0000256" key="3">
    <source>
        <dbReference type="ARBA" id="ARBA00022989"/>
    </source>
</evidence>